<name>A0A8J7VSX8_9GAMM</name>
<evidence type="ECO:0000313" key="3">
    <source>
        <dbReference type="EMBL" id="MBR0562354.1"/>
    </source>
</evidence>
<gene>
    <name evidence="3" type="primary">tolA</name>
    <name evidence="4" type="ORF">KB893_006460</name>
    <name evidence="3" type="ORF">KB893_07490</name>
</gene>
<evidence type="ECO:0000256" key="2">
    <source>
        <dbReference type="SAM" id="Phobius"/>
    </source>
</evidence>
<comment type="caution">
    <text evidence="3">The sequence shown here is derived from an EMBL/GenBank/DDBJ whole genome shotgun (WGS) entry which is preliminary data.</text>
</comment>
<keyword evidence="2" id="KW-1133">Transmembrane helix</keyword>
<protein>
    <submittedName>
        <fullName evidence="3">Cell envelope integrity protein TolA</fullName>
    </submittedName>
</protein>
<dbReference type="AlphaFoldDB" id="A0A8J7VSX8"/>
<feature type="compositionally biased region" description="Basic and acidic residues" evidence="1">
    <location>
        <begin position="187"/>
        <end position="196"/>
    </location>
</feature>
<dbReference type="EMBL" id="JAGQFT020000003">
    <property type="protein sequence ID" value="MBS7456773.1"/>
    <property type="molecule type" value="Genomic_DNA"/>
</dbReference>
<organism evidence="3">
    <name type="scientific">Coralloluteibacterium stylophorae</name>
    <dbReference type="NCBI Taxonomy" id="1776034"/>
    <lineage>
        <taxon>Bacteria</taxon>
        <taxon>Pseudomonadati</taxon>
        <taxon>Pseudomonadota</taxon>
        <taxon>Gammaproteobacteria</taxon>
        <taxon>Lysobacterales</taxon>
        <taxon>Lysobacteraceae</taxon>
        <taxon>Coralloluteibacterium</taxon>
    </lineage>
</organism>
<dbReference type="GO" id="GO:0043213">
    <property type="term" value="P:bacteriocin transport"/>
    <property type="evidence" value="ECO:0007669"/>
    <property type="project" value="InterPro"/>
</dbReference>
<dbReference type="RefSeq" id="WP_211926299.1">
    <property type="nucleotide sequence ID" value="NZ_JAGQFT020000003.1"/>
</dbReference>
<dbReference type="GO" id="GO:0016020">
    <property type="term" value="C:membrane"/>
    <property type="evidence" value="ECO:0007669"/>
    <property type="project" value="InterPro"/>
</dbReference>
<evidence type="ECO:0000313" key="5">
    <source>
        <dbReference type="Proteomes" id="UP000675747"/>
    </source>
</evidence>
<dbReference type="EMBL" id="JAGQFT010000046">
    <property type="protein sequence ID" value="MBR0562354.1"/>
    <property type="molecule type" value="Genomic_DNA"/>
</dbReference>
<reference evidence="3" key="2">
    <citation type="submission" date="2021-04" db="EMBL/GenBank/DDBJ databases">
        <authorList>
            <person name="Karlyshev A.V."/>
        </authorList>
    </citation>
    <scope>NUCLEOTIDE SEQUENCE</scope>
    <source>
        <strain evidence="3">LMG 29479</strain>
    </source>
</reference>
<feature type="compositionally biased region" description="Basic and acidic residues" evidence="1">
    <location>
        <begin position="122"/>
        <end position="174"/>
    </location>
</feature>
<evidence type="ECO:0000313" key="4">
    <source>
        <dbReference type="EMBL" id="MBS7456773.1"/>
    </source>
</evidence>
<evidence type="ECO:0000256" key="1">
    <source>
        <dbReference type="SAM" id="MobiDB-lite"/>
    </source>
</evidence>
<keyword evidence="5" id="KW-1185">Reference proteome</keyword>
<dbReference type="InterPro" id="IPR014161">
    <property type="entry name" value="Tol-Pal_TolA"/>
</dbReference>
<accession>A0A8J7VSX8</accession>
<dbReference type="Proteomes" id="UP000675747">
    <property type="component" value="Unassembled WGS sequence"/>
</dbReference>
<dbReference type="Gene3D" id="3.30.1150.10">
    <property type="match status" value="1"/>
</dbReference>
<feature type="region of interest" description="Disordered" evidence="1">
    <location>
        <begin position="187"/>
        <end position="231"/>
    </location>
</feature>
<dbReference type="GO" id="GO:0019534">
    <property type="term" value="F:toxin transmembrane transporter activity"/>
    <property type="evidence" value="ECO:0007669"/>
    <property type="project" value="InterPro"/>
</dbReference>
<dbReference type="NCBIfam" id="TIGR02794">
    <property type="entry name" value="tolA_full"/>
    <property type="match status" value="1"/>
</dbReference>
<keyword evidence="2" id="KW-0812">Transmembrane</keyword>
<dbReference type="SUPFAM" id="SSF74653">
    <property type="entry name" value="TolA/TonB C-terminal domain"/>
    <property type="match status" value="1"/>
</dbReference>
<keyword evidence="2" id="KW-0472">Membrane</keyword>
<feature type="region of interest" description="Disordered" evidence="1">
    <location>
        <begin position="53"/>
        <end position="174"/>
    </location>
</feature>
<feature type="compositionally biased region" description="Basic and acidic residues" evidence="1">
    <location>
        <begin position="202"/>
        <end position="213"/>
    </location>
</feature>
<reference evidence="4 5" key="1">
    <citation type="journal article" date="2021" name="Microbiol. Resour. Announc.">
        <title>Draft Genome Sequence of Coralloluteibacterium stylophorae LMG 29479T.</title>
        <authorList>
            <person name="Karlyshev A.V."/>
            <person name="Kudryashova E.B."/>
            <person name="Ariskina E.V."/>
            <person name="Conroy A.P."/>
            <person name="Abidueva E.Y."/>
        </authorList>
    </citation>
    <scope>NUCLEOTIDE SEQUENCE [LARGE SCALE GENOMIC DNA]</scope>
    <source>
        <strain evidence="4 5">LMG 29479</strain>
    </source>
</reference>
<sequence>METRADQVRAFVYAIGLHLLIGVLMVVGLFWTRSSTPVSVAGPPIEATLVIDPNATVVPTERPRAPEPAPQPEPAPAPPPPPEPEPPAAPPPQPEPEPRPQEAEEPPQTAPQEQLPDPDVVEQERIDELAAERAEQQRIQEEKRRQEQAELERQAQQEAEERERRRRQQEEREKQLAEIRRLRAEAEAQRKKEEQRLAQLDRQARERATERADTPAPSASPPPGNNGTDSSLQAQYSLAIQEAILRHWRRPETVPLGTPCELRIIQIPGGEVINADVVGNCPFDAVGKRSIEAAVLNASPLPYAGFESVFNRQLNLKFTAQDR</sequence>
<feature type="compositionally biased region" description="Pro residues" evidence="1">
    <location>
        <begin position="66"/>
        <end position="95"/>
    </location>
</feature>
<proteinExistence type="predicted"/>
<feature type="transmembrane region" description="Helical" evidence="2">
    <location>
        <begin position="12"/>
        <end position="31"/>
    </location>
</feature>